<dbReference type="InterPro" id="IPR043129">
    <property type="entry name" value="ATPase_NBD"/>
</dbReference>
<sequence length="306" mass="34217">MNKEMLGLDNGYHFTKTSEQIKFLSTIREGHDEYNSDILEIECEGINYIVGEPNGDYIVDADKFKTEEGKQLLKITTLAAIGLSYPGEKFIELIVSGGLPVAYYSKQKDDFLSLIKELDGSTFKINKIGFNQTIKIKDSLVIPQSAGVVFEKNLGKETTIVIDIGGGTWDVSQFDGYKMVKKATYPEGMLILYSKIAQYLNSTYYTKYAASDIYNLINRGFFTVDGEKKSISVVDKMIEEHVSNVIASIKRDFELSSVDNVIGIGGGATELDKLLLKYIKQIEIEKNSDFSNANNFKTMAELKLSK</sequence>
<dbReference type="eggNOG" id="COG0443">
    <property type="taxonomic scope" value="Bacteria"/>
</dbReference>
<name>N9W7A0_9CLOT</name>
<dbReference type="AlphaFoldDB" id="N9W7A0"/>
<protein>
    <recommendedName>
        <fullName evidence="1">Actin-like protein N-terminal domain-containing protein</fullName>
    </recommendedName>
</protein>
<feature type="domain" description="Actin-like protein N-terminal" evidence="1">
    <location>
        <begin position="7"/>
        <end position="147"/>
    </location>
</feature>
<dbReference type="HOGENOM" id="CLU_066405_2_0_9"/>
<evidence type="ECO:0000259" key="1">
    <source>
        <dbReference type="Pfam" id="PF17989"/>
    </source>
</evidence>
<reference evidence="2 3" key="1">
    <citation type="submission" date="2013-01" db="EMBL/GenBank/DDBJ databases">
        <title>The Genome Sequence of Clostridium colicanis 209318.</title>
        <authorList>
            <consortium name="The Broad Institute Genome Sequencing Platform"/>
            <person name="Earl A."/>
            <person name="Ward D."/>
            <person name="Feldgarden M."/>
            <person name="Gevers D."/>
            <person name="Courvalin P."/>
            <person name="Lambert T."/>
            <person name="Walker B."/>
            <person name="Young S.K."/>
            <person name="Zeng Q."/>
            <person name="Gargeya S."/>
            <person name="Fitzgerald M."/>
            <person name="Haas B."/>
            <person name="Abouelleil A."/>
            <person name="Alvarado L."/>
            <person name="Arachchi H.M."/>
            <person name="Berlin A.M."/>
            <person name="Chapman S.B."/>
            <person name="Dewar J."/>
            <person name="Goldberg J."/>
            <person name="Griggs A."/>
            <person name="Gujja S."/>
            <person name="Hansen M."/>
            <person name="Howarth C."/>
            <person name="Imamovic A."/>
            <person name="Larimer J."/>
            <person name="McCowan C."/>
            <person name="Murphy C."/>
            <person name="Neiman D."/>
            <person name="Pearson M."/>
            <person name="Priest M."/>
            <person name="Roberts A."/>
            <person name="Saif S."/>
            <person name="Shea T."/>
            <person name="Sisk P."/>
            <person name="Sykes S."/>
            <person name="Wortman J."/>
            <person name="Nusbaum C."/>
            <person name="Birren B."/>
        </authorList>
    </citation>
    <scope>NUCLEOTIDE SEQUENCE [LARGE SCALE GENOMIC DNA]</scope>
    <source>
        <strain evidence="2 3">209318</strain>
    </source>
</reference>
<dbReference type="EMBL" id="AGYT01000026">
    <property type="protein sequence ID" value="ENY98734.1"/>
    <property type="molecule type" value="Genomic_DNA"/>
</dbReference>
<dbReference type="InterPro" id="IPR040607">
    <property type="entry name" value="ALP_N"/>
</dbReference>
<evidence type="ECO:0000313" key="2">
    <source>
        <dbReference type="EMBL" id="ENY98734.1"/>
    </source>
</evidence>
<proteinExistence type="predicted"/>
<dbReference type="PATRIC" id="fig|999411.4.peg.3205"/>
<organism evidence="2 3">
    <name type="scientific">Clostridium thermobutyricum</name>
    <dbReference type="NCBI Taxonomy" id="29372"/>
    <lineage>
        <taxon>Bacteria</taxon>
        <taxon>Bacillati</taxon>
        <taxon>Bacillota</taxon>
        <taxon>Clostridia</taxon>
        <taxon>Eubacteriales</taxon>
        <taxon>Clostridiaceae</taxon>
        <taxon>Clostridium</taxon>
    </lineage>
</organism>
<dbReference type="Pfam" id="PF17989">
    <property type="entry name" value="ALP_N"/>
    <property type="match status" value="1"/>
</dbReference>
<accession>N9W7A0</accession>
<keyword evidence="3" id="KW-1185">Reference proteome</keyword>
<comment type="caution">
    <text evidence="2">The sequence shown here is derived from an EMBL/GenBank/DDBJ whole genome shotgun (WGS) entry which is preliminary data.</text>
</comment>
<dbReference type="Proteomes" id="UP000013097">
    <property type="component" value="Unassembled WGS sequence"/>
</dbReference>
<gene>
    <name evidence="2" type="ORF">HMPREF1092_03292</name>
</gene>
<dbReference type="SUPFAM" id="SSF53067">
    <property type="entry name" value="Actin-like ATPase domain"/>
    <property type="match status" value="2"/>
</dbReference>
<dbReference type="Gene3D" id="3.30.420.40">
    <property type="match status" value="2"/>
</dbReference>
<evidence type="ECO:0000313" key="3">
    <source>
        <dbReference type="Proteomes" id="UP000013097"/>
    </source>
</evidence>
<dbReference type="RefSeq" id="WP_002599732.1">
    <property type="nucleotide sequence ID" value="NZ_KB850960.1"/>
</dbReference>